<dbReference type="InterPro" id="IPR006311">
    <property type="entry name" value="TAT_signal"/>
</dbReference>
<evidence type="ECO:0000313" key="2">
    <source>
        <dbReference type="EMBL" id="PJE60679.1"/>
    </source>
</evidence>
<evidence type="ECO:0000313" key="3">
    <source>
        <dbReference type="Proteomes" id="UP000231434"/>
    </source>
</evidence>
<dbReference type="InterPro" id="IPR019546">
    <property type="entry name" value="TAT_signal_bac_arc"/>
</dbReference>
<organism evidence="2 3">
    <name type="scientific">Candidatus Roizmanbacteria bacterium CG10_big_fil_rev_8_21_14_0_10_36_26</name>
    <dbReference type="NCBI Taxonomy" id="1974851"/>
    <lineage>
        <taxon>Bacteria</taxon>
        <taxon>Candidatus Roizmaniibacteriota</taxon>
    </lineage>
</organism>
<reference evidence="3" key="1">
    <citation type="submission" date="2017-09" db="EMBL/GenBank/DDBJ databases">
        <title>Depth-based differentiation of microbial function through sediment-hosted aquifers and enrichment of novel symbionts in the deep terrestrial subsurface.</title>
        <authorList>
            <person name="Probst A.J."/>
            <person name="Ladd B."/>
            <person name="Jarett J.K."/>
            <person name="Geller-Mcgrath D.E."/>
            <person name="Sieber C.M.K."/>
            <person name="Emerson J.B."/>
            <person name="Anantharaman K."/>
            <person name="Thomas B.C."/>
            <person name="Malmstrom R."/>
            <person name="Stieglmeier M."/>
            <person name="Klingl A."/>
            <person name="Woyke T."/>
            <person name="Ryan C.M."/>
            <person name="Banfield J.F."/>
        </authorList>
    </citation>
    <scope>NUCLEOTIDE SEQUENCE [LARGE SCALE GENOMIC DNA]</scope>
</reference>
<feature type="region of interest" description="Disordered" evidence="1">
    <location>
        <begin position="46"/>
        <end position="65"/>
    </location>
</feature>
<name>A0A2M8KL74_9BACT</name>
<sequence length="264" mass="28766">MTEPNKGGLSRRDVLKGTLVLGVLGLAGIARALHVNISFPSMNADAAGSQPAPRLGADLSSQPNKPLAETVRQNGIKELGLPENWPQTAEVAASMFGGNKEYWRKDLYVDQASGEVKWDTWVMDAFALKTDFKADGAYVDGNGQPLRENEIYDFGNNVDRVNVGFGQYADSFKAHGTSWDGKMYKAGYGHAVFKDAVQAVIRPINAVCLPEKVEGYFKGLARALTAEEFSKYLAEDPNADSLVAGLWIEDKSQFKLVQGKGWSD</sequence>
<dbReference type="Proteomes" id="UP000231434">
    <property type="component" value="Unassembled WGS sequence"/>
</dbReference>
<proteinExistence type="predicted"/>
<dbReference type="AlphaFoldDB" id="A0A2M8KL74"/>
<dbReference type="NCBIfam" id="TIGR01409">
    <property type="entry name" value="TAT_signal_seq"/>
    <property type="match status" value="1"/>
</dbReference>
<protein>
    <submittedName>
        <fullName evidence="2">Uncharacterized protein</fullName>
    </submittedName>
</protein>
<accession>A0A2M8KL74</accession>
<evidence type="ECO:0000256" key="1">
    <source>
        <dbReference type="SAM" id="MobiDB-lite"/>
    </source>
</evidence>
<comment type="caution">
    <text evidence="2">The sequence shown here is derived from an EMBL/GenBank/DDBJ whole genome shotgun (WGS) entry which is preliminary data.</text>
</comment>
<dbReference type="EMBL" id="PFEB01000036">
    <property type="protein sequence ID" value="PJE60679.1"/>
    <property type="molecule type" value="Genomic_DNA"/>
</dbReference>
<dbReference type="PROSITE" id="PS51318">
    <property type="entry name" value="TAT"/>
    <property type="match status" value="1"/>
</dbReference>
<gene>
    <name evidence="2" type="ORF">COU86_03025</name>
</gene>